<dbReference type="Pfam" id="PF01132">
    <property type="entry name" value="EFP"/>
    <property type="match status" value="1"/>
</dbReference>
<reference evidence="7" key="3">
    <citation type="submission" date="2023-05" db="EMBL/GenBank/DDBJ databases">
        <authorList>
            <person name="Smith C.H."/>
        </authorList>
    </citation>
    <scope>NUCLEOTIDE SEQUENCE</scope>
    <source>
        <strain evidence="7">CHS0354</strain>
        <tissue evidence="7">Mantle</tissue>
    </source>
</reference>
<sequence>MKIEIDGNPFNVVDCQLVKPVIERTYKSGDKVPPANVVEKPMQFLYENSGVYTFMDTETYEQVEIPKDKIEDESKWLTENMEVAVLLWNEAPISISLPNFTVLQIVYCEPGIKGDTATNASKPATLSTGAVIGVPLFVNQDEYIKVDTRDGSYVERVKNPNG</sequence>
<dbReference type="PANTHER" id="PTHR30053">
    <property type="entry name" value="ELONGATION FACTOR P"/>
    <property type="match status" value="1"/>
</dbReference>
<dbReference type="InterPro" id="IPR015365">
    <property type="entry name" value="Elong-fact-P_C"/>
</dbReference>
<dbReference type="AlphaFoldDB" id="A0AAE0TBP9"/>
<proteinExistence type="inferred from homology"/>
<comment type="pathway">
    <text evidence="1">Protein biosynthesis; polypeptide chain elongation.</text>
</comment>
<dbReference type="GO" id="GO:0005829">
    <property type="term" value="C:cytosol"/>
    <property type="evidence" value="ECO:0007669"/>
    <property type="project" value="UniProtKB-ARBA"/>
</dbReference>
<evidence type="ECO:0000313" key="8">
    <source>
        <dbReference type="Proteomes" id="UP001195483"/>
    </source>
</evidence>
<keyword evidence="3" id="KW-0251">Elongation factor</keyword>
<name>A0AAE0TBP9_9BIVA</name>
<feature type="domain" description="Elongation factor P C-terminal" evidence="5">
    <location>
        <begin position="101"/>
        <end position="156"/>
    </location>
</feature>
<dbReference type="GO" id="GO:0043043">
    <property type="term" value="P:peptide biosynthetic process"/>
    <property type="evidence" value="ECO:0007669"/>
    <property type="project" value="InterPro"/>
</dbReference>
<dbReference type="InterPro" id="IPR013852">
    <property type="entry name" value="Transl_elong_P/YeiP_CS"/>
</dbReference>
<comment type="caution">
    <text evidence="7">The sequence shown here is derived from an EMBL/GenBank/DDBJ whole genome shotgun (WGS) entry which is preliminary data.</text>
</comment>
<dbReference type="FunFam" id="2.40.50.140:FF:000009">
    <property type="entry name" value="Elongation factor P"/>
    <property type="match status" value="1"/>
</dbReference>
<dbReference type="InterPro" id="IPR011768">
    <property type="entry name" value="Transl_elongation_fac_P"/>
</dbReference>
<dbReference type="SMART" id="SM01185">
    <property type="entry name" value="EFP"/>
    <property type="match status" value="1"/>
</dbReference>
<evidence type="ECO:0000256" key="2">
    <source>
        <dbReference type="ARBA" id="ARBA00022490"/>
    </source>
</evidence>
<dbReference type="EMBL" id="JAEAOA010001141">
    <property type="protein sequence ID" value="KAK3606910.1"/>
    <property type="molecule type" value="Genomic_DNA"/>
</dbReference>
<dbReference type="HAMAP" id="MF_00141">
    <property type="entry name" value="EF_P"/>
    <property type="match status" value="1"/>
</dbReference>
<dbReference type="SUPFAM" id="SSF50249">
    <property type="entry name" value="Nucleic acid-binding proteins"/>
    <property type="match status" value="2"/>
</dbReference>
<keyword evidence="2" id="KW-0963">Cytoplasm</keyword>
<dbReference type="SMART" id="SM00841">
    <property type="entry name" value="Elong-fact-P_C"/>
    <property type="match status" value="1"/>
</dbReference>
<feature type="domain" description="Translation elongation factor P/YeiP central" evidence="6">
    <location>
        <begin position="39"/>
        <end position="93"/>
    </location>
</feature>
<dbReference type="InterPro" id="IPR020599">
    <property type="entry name" value="Transl_elong_fac_P/YeiP"/>
</dbReference>
<dbReference type="PANTHER" id="PTHR30053:SF12">
    <property type="entry name" value="ELONGATION FACTOR P (EF-P) FAMILY PROTEIN"/>
    <property type="match status" value="1"/>
</dbReference>
<dbReference type="Gene3D" id="2.40.50.140">
    <property type="entry name" value="Nucleic acid-binding proteins"/>
    <property type="match status" value="2"/>
</dbReference>
<dbReference type="Pfam" id="PF09285">
    <property type="entry name" value="Elong-fact-P_C"/>
    <property type="match status" value="1"/>
</dbReference>
<dbReference type="PIRSF" id="PIRSF005901">
    <property type="entry name" value="EF-P"/>
    <property type="match status" value="1"/>
</dbReference>
<dbReference type="InterPro" id="IPR001059">
    <property type="entry name" value="Transl_elong_P/YeiP_cen"/>
</dbReference>
<dbReference type="NCBIfam" id="NF001810">
    <property type="entry name" value="PRK00529.1"/>
    <property type="match status" value="1"/>
</dbReference>
<reference evidence="7" key="1">
    <citation type="journal article" date="2021" name="Genome Biol. Evol.">
        <title>A High-Quality Reference Genome for a Parasitic Bivalve with Doubly Uniparental Inheritance (Bivalvia: Unionida).</title>
        <authorList>
            <person name="Smith C.H."/>
        </authorList>
    </citation>
    <scope>NUCLEOTIDE SEQUENCE</scope>
    <source>
        <strain evidence="7">CHS0354</strain>
    </source>
</reference>
<evidence type="ECO:0008006" key="9">
    <source>
        <dbReference type="Google" id="ProtNLM"/>
    </source>
</evidence>
<gene>
    <name evidence="7" type="ORF">CHS0354_018506</name>
</gene>
<dbReference type="NCBIfam" id="TIGR00038">
    <property type="entry name" value="efp"/>
    <property type="match status" value="1"/>
</dbReference>
<keyword evidence="8" id="KW-1185">Reference proteome</keyword>
<evidence type="ECO:0000259" key="6">
    <source>
        <dbReference type="SMART" id="SM01185"/>
    </source>
</evidence>
<reference evidence="7" key="2">
    <citation type="journal article" date="2021" name="Genome Biol. Evol.">
        <title>Developing a high-quality reference genome for a parasitic bivalve with doubly uniparental inheritance (Bivalvia: Unionida).</title>
        <authorList>
            <person name="Smith C.H."/>
        </authorList>
    </citation>
    <scope>NUCLEOTIDE SEQUENCE</scope>
    <source>
        <strain evidence="7">CHS0354</strain>
        <tissue evidence="7">Mantle</tissue>
    </source>
</reference>
<dbReference type="FunFam" id="2.40.50.140:FF:000004">
    <property type="entry name" value="Elongation factor P"/>
    <property type="match status" value="1"/>
</dbReference>
<evidence type="ECO:0000256" key="4">
    <source>
        <dbReference type="ARBA" id="ARBA00022917"/>
    </source>
</evidence>
<evidence type="ECO:0000259" key="5">
    <source>
        <dbReference type="SMART" id="SM00841"/>
    </source>
</evidence>
<dbReference type="GO" id="GO:0003746">
    <property type="term" value="F:translation elongation factor activity"/>
    <property type="evidence" value="ECO:0007669"/>
    <property type="project" value="UniProtKB-KW"/>
</dbReference>
<dbReference type="CDD" id="cd04470">
    <property type="entry name" value="S1_EF-P_repeat_1"/>
    <property type="match status" value="1"/>
</dbReference>
<evidence type="ECO:0000256" key="3">
    <source>
        <dbReference type="ARBA" id="ARBA00022768"/>
    </source>
</evidence>
<dbReference type="Proteomes" id="UP001195483">
    <property type="component" value="Unassembled WGS sequence"/>
</dbReference>
<dbReference type="CDD" id="cd05794">
    <property type="entry name" value="S1_EF-P_repeat_2"/>
    <property type="match status" value="1"/>
</dbReference>
<evidence type="ECO:0000256" key="1">
    <source>
        <dbReference type="ARBA" id="ARBA00004815"/>
    </source>
</evidence>
<evidence type="ECO:0000313" key="7">
    <source>
        <dbReference type="EMBL" id="KAK3606910.1"/>
    </source>
</evidence>
<accession>A0AAE0TBP9</accession>
<dbReference type="PROSITE" id="PS01275">
    <property type="entry name" value="EFP"/>
    <property type="match status" value="1"/>
</dbReference>
<organism evidence="7 8">
    <name type="scientific">Potamilus streckersoni</name>
    <dbReference type="NCBI Taxonomy" id="2493646"/>
    <lineage>
        <taxon>Eukaryota</taxon>
        <taxon>Metazoa</taxon>
        <taxon>Spiralia</taxon>
        <taxon>Lophotrochozoa</taxon>
        <taxon>Mollusca</taxon>
        <taxon>Bivalvia</taxon>
        <taxon>Autobranchia</taxon>
        <taxon>Heteroconchia</taxon>
        <taxon>Palaeoheterodonta</taxon>
        <taxon>Unionida</taxon>
        <taxon>Unionoidea</taxon>
        <taxon>Unionidae</taxon>
        <taxon>Ambleminae</taxon>
        <taxon>Lampsilini</taxon>
        <taxon>Potamilus</taxon>
    </lineage>
</organism>
<dbReference type="InterPro" id="IPR012340">
    <property type="entry name" value="NA-bd_OB-fold"/>
</dbReference>
<keyword evidence="4" id="KW-0648">Protein biosynthesis</keyword>
<protein>
    <recommendedName>
        <fullName evidence="9">Elongation factor P</fullName>
    </recommendedName>
</protein>